<dbReference type="STRING" id="1137799.GZ78_26380"/>
<gene>
    <name evidence="2" type="ORF">GZ78_26380</name>
</gene>
<proteinExistence type="predicted"/>
<evidence type="ECO:0000313" key="2">
    <source>
        <dbReference type="EMBL" id="KEQ13086.1"/>
    </source>
</evidence>
<dbReference type="OrthoDB" id="6902942at2"/>
<reference evidence="2 3" key="1">
    <citation type="submission" date="2014-06" db="EMBL/GenBank/DDBJ databases">
        <title>Whole Genome Sequences of Three Symbiotic Endozoicomonas Bacteria.</title>
        <authorList>
            <person name="Neave M.J."/>
            <person name="Apprill A."/>
            <person name="Voolstra C.R."/>
        </authorList>
    </citation>
    <scope>NUCLEOTIDE SEQUENCE [LARGE SCALE GENOMIC DNA]</scope>
    <source>
        <strain evidence="2 3">DSM 25634</strain>
    </source>
</reference>
<accession>A0A081N3R3</accession>
<comment type="caution">
    <text evidence="2">The sequence shown here is derived from an EMBL/GenBank/DDBJ whole genome shotgun (WGS) entry which is preliminary data.</text>
</comment>
<organism evidence="2 3">
    <name type="scientific">Endozoicomonas numazuensis</name>
    <dbReference type="NCBI Taxonomy" id="1137799"/>
    <lineage>
        <taxon>Bacteria</taxon>
        <taxon>Pseudomonadati</taxon>
        <taxon>Pseudomonadota</taxon>
        <taxon>Gammaproteobacteria</taxon>
        <taxon>Oceanospirillales</taxon>
        <taxon>Endozoicomonadaceae</taxon>
        <taxon>Endozoicomonas</taxon>
    </lineage>
</organism>
<dbReference type="InterPro" id="IPR010598">
    <property type="entry name" value="C5-epim_C"/>
</dbReference>
<feature type="domain" description="D-glucuronyl C5-epimerase C-terminal" evidence="1">
    <location>
        <begin position="140"/>
        <end position="309"/>
    </location>
</feature>
<dbReference type="InterPro" id="IPR008928">
    <property type="entry name" value="6-hairpin_glycosidase_sf"/>
</dbReference>
<dbReference type="GO" id="GO:0005975">
    <property type="term" value="P:carbohydrate metabolic process"/>
    <property type="evidence" value="ECO:0007669"/>
    <property type="project" value="InterPro"/>
</dbReference>
<keyword evidence="3" id="KW-1185">Reference proteome</keyword>
<dbReference type="EMBL" id="JOKH01000009">
    <property type="protein sequence ID" value="KEQ13086.1"/>
    <property type="molecule type" value="Genomic_DNA"/>
</dbReference>
<dbReference type="Pfam" id="PF06662">
    <property type="entry name" value="C5-epim_C"/>
    <property type="match status" value="1"/>
</dbReference>
<dbReference type="eggNOG" id="COG0747">
    <property type="taxonomic scope" value="Bacteria"/>
</dbReference>
<evidence type="ECO:0000313" key="3">
    <source>
        <dbReference type="Proteomes" id="UP000028073"/>
    </source>
</evidence>
<dbReference type="AlphaFoldDB" id="A0A081N3R3"/>
<protein>
    <recommendedName>
        <fullName evidence="1">D-glucuronyl C5-epimerase C-terminal domain-containing protein</fullName>
    </recommendedName>
</protein>
<dbReference type="RefSeq" id="WP_034842222.1">
    <property type="nucleotide sequence ID" value="NZ_JOKH01000009.1"/>
</dbReference>
<dbReference type="Proteomes" id="UP000028073">
    <property type="component" value="Unassembled WGS sequence"/>
</dbReference>
<name>A0A081N3R3_9GAMM</name>
<dbReference type="SUPFAM" id="SSF48208">
    <property type="entry name" value="Six-hairpin glycosidases"/>
    <property type="match status" value="1"/>
</dbReference>
<sequence>MKGNWNFFYKVCRLTELALLKRYLFKALGVIFFSISTVTFCTNSAAWEVVELPSPGKEGYDDKGIRYHNYGGSRGYQYNPLYVANDAISFSESYRFLTEQSDAQAAHYLKAYWDVVSWYSDWLVRKNDWLLVPYKFDARGAESPWYSAITQARVARVFIIAYELSGDEKYLSTAESLLEPLFVEVDKGGFLYREGEIIFFEQHVKPLYDHTLNGHMSALLDMNYVNRILKSQKVQTYFELGVASLESTFWLFGIPEEMSFGLMMQPGAKFSKPKVIENTYKSYDLKHLEYLKDLYHVTGNEFFYDSFIRYYAVMVYRDLFKKGANVVSASAGALLLNSTGFDASYNLDRAIDNYSLNPKDYAVFNSGKKNIFEIQLSEKKRVGSISLRFHWSEYPRQFTIKGWVDSKWVELVSENDWEPPGAAPLYDAVLDVTGVEKIKFEASNFSNHSKLMLDFFSVSETLGASRELGVWEAAQDQMVVRFLGLKFDEELKDLQSGQVNNRLLDRFVASFKEKKIDINDLFDFLGLEGVQAYPYVKED</sequence>
<evidence type="ECO:0000259" key="1">
    <source>
        <dbReference type="Pfam" id="PF06662"/>
    </source>
</evidence>